<dbReference type="GO" id="GO:0006310">
    <property type="term" value="P:DNA recombination"/>
    <property type="evidence" value="ECO:0007669"/>
    <property type="project" value="UniProtKB-KW"/>
</dbReference>
<accession>A0A812MN56</accession>
<sequence>VRSEDRCELFAVAKDADKVESPKVAVWRAALKGWGWETMYRDPVPHPPSGFVEGIMIDDHLGLQLLPRLQSLKETLAQPARDQEVFAASGKAYSHAGLQAHPKKAVRRGVCAKVWGAEIEGEKGLVGPVRSRLMALGRLSSEVARPGAIDQQTLDGVLGLWGFCAQFRRPIFSFLYEAYRQQGPGTAEEPFRLSTGARNEFAVLACLAPLMPLLSRLSAALKESGLDEDDVLDEQDDWRLSIPPALKEGPWDFLELYSGVVKSSFFGGRRLAPRPPSEGVRTREHLLRGRVTEKTHQIRTSLIASLEEWLLPQLPGMTLETLARGHSDVLSDWLEEYMVAMFLQRRSRRAAAETLNALAQRFGWLRSSLAAPWNLVKTWEQLEPVQHHPPVPKAVNDALVVTALLWRWPRMAALLVLGFFGLLRPSELIGLRRQDLALPGDHFEEDVLYIRVPHPKTRFRAATSQHVRVEFPGVATWITLVVGTTPMWRRIWNGSWASFKLRFGALQTEVLGAVTFLPSSLRPGGATFLFRYWDEDLTRLQWRGRWKSFRMLETYVQELGATE</sequence>
<feature type="non-terminal residue" evidence="2">
    <location>
        <position position="563"/>
    </location>
</feature>
<dbReference type="InterPro" id="IPR011010">
    <property type="entry name" value="DNA_brk_join_enz"/>
</dbReference>
<organism evidence="2 3">
    <name type="scientific">Symbiodinium natans</name>
    <dbReference type="NCBI Taxonomy" id="878477"/>
    <lineage>
        <taxon>Eukaryota</taxon>
        <taxon>Sar</taxon>
        <taxon>Alveolata</taxon>
        <taxon>Dinophyceae</taxon>
        <taxon>Suessiales</taxon>
        <taxon>Symbiodiniaceae</taxon>
        <taxon>Symbiodinium</taxon>
    </lineage>
</organism>
<dbReference type="EMBL" id="CAJNDS010001610">
    <property type="protein sequence ID" value="CAE7267452.1"/>
    <property type="molecule type" value="Genomic_DNA"/>
</dbReference>
<dbReference type="AlphaFoldDB" id="A0A812MN56"/>
<keyword evidence="3" id="KW-1185">Reference proteome</keyword>
<dbReference type="SUPFAM" id="SSF56349">
    <property type="entry name" value="DNA breaking-rejoining enzymes"/>
    <property type="match status" value="1"/>
</dbReference>
<comment type="caution">
    <text evidence="2">The sequence shown here is derived from an EMBL/GenBank/DDBJ whole genome shotgun (WGS) entry which is preliminary data.</text>
</comment>
<evidence type="ECO:0000313" key="3">
    <source>
        <dbReference type="Proteomes" id="UP000604046"/>
    </source>
</evidence>
<gene>
    <name evidence="2" type="ORF">SNAT2548_LOCUS14172</name>
</gene>
<name>A0A812MN56_9DINO</name>
<evidence type="ECO:0008006" key="4">
    <source>
        <dbReference type="Google" id="ProtNLM"/>
    </source>
</evidence>
<proteinExistence type="predicted"/>
<evidence type="ECO:0000256" key="1">
    <source>
        <dbReference type="ARBA" id="ARBA00023172"/>
    </source>
</evidence>
<dbReference type="InterPro" id="IPR013762">
    <property type="entry name" value="Integrase-like_cat_sf"/>
</dbReference>
<reference evidence="2" key="1">
    <citation type="submission" date="2021-02" db="EMBL/GenBank/DDBJ databases">
        <authorList>
            <person name="Dougan E. K."/>
            <person name="Rhodes N."/>
            <person name="Thang M."/>
            <person name="Chan C."/>
        </authorList>
    </citation>
    <scope>NUCLEOTIDE SEQUENCE</scope>
</reference>
<dbReference type="GO" id="GO:0015074">
    <property type="term" value="P:DNA integration"/>
    <property type="evidence" value="ECO:0007669"/>
    <property type="project" value="InterPro"/>
</dbReference>
<dbReference type="Gene3D" id="1.10.443.10">
    <property type="entry name" value="Intergrase catalytic core"/>
    <property type="match status" value="1"/>
</dbReference>
<feature type="non-terminal residue" evidence="2">
    <location>
        <position position="1"/>
    </location>
</feature>
<dbReference type="Proteomes" id="UP000604046">
    <property type="component" value="Unassembled WGS sequence"/>
</dbReference>
<keyword evidence="1" id="KW-0233">DNA recombination</keyword>
<dbReference type="GO" id="GO:0003677">
    <property type="term" value="F:DNA binding"/>
    <property type="evidence" value="ECO:0007669"/>
    <property type="project" value="InterPro"/>
</dbReference>
<dbReference type="OrthoDB" id="437539at2759"/>
<protein>
    <recommendedName>
        <fullName evidence="4">Tyr recombinase domain-containing protein</fullName>
    </recommendedName>
</protein>
<evidence type="ECO:0000313" key="2">
    <source>
        <dbReference type="EMBL" id="CAE7267452.1"/>
    </source>
</evidence>